<dbReference type="PANTHER" id="PTHR39650">
    <property type="entry name" value="CDP-ARCHAEOL SYNTHASE"/>
    <property type="match status" value="1"/>
</dbReference>
<reference evidence="2 3" key="1">
    <citation type="submission" date="2018-05" db="EMBL/GenBank/DDBJ databases">
        <title>Genomic Encyclopedia of Type Strains, Phase IV (KMG-IV): sequencing the most valuable type-strain genomes for metagenomic binning, comparative biology and taxonomic classification.</title>
        <authorList>
            <person name="Goeker M."/>
        </authorList>
    </citation>
    <scope>NUCLEOTIDE SEQUENCE [LARGE SCALE GENOMIC DNA]</scope>
    <source>
        <strain evidence="2 3">DSM 19792</strain>
    </source>
</reference>
<keyword evidence="1" id="KW-0812">Transmembrane</keyword>
<keyword evidence="3" id="KW-1185">Reference proteome</keyword>
<dbReference type="Pfam" id="PF01864">
    <property type="entry name" value="CarS-like"/>
    <property type="match status" value="1"/>
</dbReference>
<feature type="transmembrane region" description="Helical" evidence="1">
    <location>
        <begin position="6"/>
        <end position="25"/>
    </location>
</feature>
<comment type="caution">
    <text evidence="2">The sequence shown here is derived from an EMBL/GenBank/DDBJ whole genome shotgun (WGS) entry which is preliminary data.</text>
</comment>
<dbReference type="OrthoDB" id="8850121at2"/>
<evidence type="ECO:0000313" key="3">
    <source>
        <dbReference type="Proteomes" id="UP000247792"/>
    </source>
</evidence>
<dbReference type="RefSeq" id="WP_110257056.1">
    <property type="nucleotide sequence ID" value="NZ_QJKB01000008.1"/>
</dbReference>
<keyword evidence="1" id="KW-1133">Transmembrane helix</keyword>
<feature type="transmembrane region" description="Helical" evidence="1">
    <location>
        <begin position="131"/>
        <end position="153"/>
    </location>
</feature>
<keyword evidence="1" id="KW-0472">Membrane</keyword>
<sequence length="187" mass="20755">MNEAALWTQVIAPVLLGGVSNMVFVKSKWLDSWKHPMDAGRLASDGRRLFGANKTWKGFWGMVIGTACWSAMIFLLLNLAATISLDCLFKAALTGALLGLAYVLAELPNSYIKRRLDIAPGQNSHGWKGRLFIVIDQIDSVLGCLLLAMLLMPVQWIDAVKIVIICGGLHLMVNWLLFQLKLKNQKF</sequence>
<feature type="transmembrane region" description="Helical" evidence="1">
    <location>
        <begin position="159"/>
        <end position="178"/>
    </location>
</feature>
<dbReference type="AlphaFoldDB" id="A0A318IYF2"/>
<proteinExistence type="predicted"/>
<accession>A0A318IYF2</accession>
<feature type="transmembrane region" description="Helical" evidence="1">
    <location>
        <begin position="58"/>
        <end position="77"/>
    </location>
</feature>
<name>A0A318IYF2_9BURK</name>
<protein>
    <submittedName>
        <fullName evidence="2">Putative integral membrane protein DUF46</fullName>
    </submittedName>
</protein>
<dbReference type="PANTHER" id="PTHR39650:SF1">
    <property type="entry name" value="CDP-ARCHAEOL SYNTHASE"/>
    <property type="match status" value="1"/>
</dbReference>
<organism evidence="2 3">
    <name type="scientific">Undibacterium pigrum</name>
    <dbReference type="NCBI Taxonomy" id="401470"/>
    <lineage>
        <taxon>Bacteria</taxon>
        <taxon>Pseudomonadati</taxon>
        <taxon>Pseudomonadota</taxon>
        <taxon>Betaproteobacteria</taxon>
        <taxon>Burkholderiales</taxon>
        <taxon>Oxalobacteraceae</taxon>
        <taxon>Undibacterium</taxon>
    </lineage>
</organism>
<evidence type="ECO:0000256" key="1">
    <source>
        <dbReference type="SAM" id="Phobius"/>
    </source>
</evidence>
<dbReference type="Proteomes" id="UP000247792">
    <property type="component" value="Unassembled WGS sequence"/>
</dbReference>
<evidence type="ECO:0000313" key="2">
    <source>
        <dbReference type="EMBL" id="PXX40325.1"/>
    </source>
</evidence>
<feature type="transmembrane region" description="Helical" evidence="1">
    <location>
        <begin position="83"/>
        <end position="105"/>
    </location>
</feature>
<dbReference type="InterPro" id="IPR032690">
    <property type="entry name" value="CarS"/>
</dbReference>
<dbReference type="EMBL" id="QJKB01000008">
    <property type="protein sequence ID" value="PXX40325.1"/>
    <property type="molecule type" value="Genomic_DNA"/>
</dbReference>
<gene>
    <name evidence="2" type="ORF">DFR42_108160</name>
</gene>